<dbReference type="AlphaFoldDB" id="A0A520XAW8"/>
<accession>A0A520XAW8</accession>
<dbReference type="InterPro" id="IPR012341">
    <property type="entry name" value="6hp_glycosidase-like_sf"/>
</dbReference>
<dbReference type="InterPro" id="IPR014718">
    <property type="entry name" value="GH-type_carb-bd"/>
</dbReference>
<dbReference type="GO" id="GO:0030246">
    <property type="term" value="F:carbohydrate binding"/>
    <property type="evidence" value="ECO:0007669"/>
    <property type="project" value="InterPro"/>
</dbReference>
<dbReference type="InterPro" id="IPR015220">
    <property type="entry name" value="Glucodextranase_N"/>
</dbReference>
<protein>
    <submittedName>
        <fullName evidence="3">Glucan 1,4-alpha-glucosidase</fullName>
    </submittedName>
</protein>
<feature type="domain" description="Glucodextranase N-terminal" evidence="2">
    <location>
        <begin position="7"/>
        <end position="266"/>
    </location>
</feature>
<proteinExistence type="predicted"/>
<dbReference type="Gene3D" id="2.70.98.10">
    <property type="match status" value="1"/>
</dbReference>
<dbReference type="CDD" id="cd07430">
    <property type="entry name" value="GH15_N"/>
    <property type="match status" value="1"/>
</dbReference>
<evidence type="ECO:0000259" key="2">
    <source>
        <dbReference type="Pfam" id="PF09137"/>
    </source>
</evidence>
<gene>
    <name evidence="3" type="ORF">EVJ48_07275</name>
</gene>
<dbReference type="Pfam" id="PF09137">
    <property type="entry name" value="Glucodextran_N"/>
    <property type="match status" value="1"/>
</dbReference>
<dbReference type="InterPro" id="IPR008928">
    <property type="entry name" value="6-hairpin_glycosidase_sf"/>
</dbReference>
<sequence length="790" mass="88788">MNNEFFASGWPGIPGRWTGANKSAVGTAFNGSSVWFTMSHGILNEVYSPREDEAAIRDLGFVVTADDGFFSEEKRHAKHSPSLIYTGVPAYHVESLCENGYYMIEKDIITDPKRSVVIIRGKFTPLKPGKYRLYVITASHIGNHGAGNTAWFDEFKGKTGLFASRHKTSLCLMSEKGFKACSVGFVGFSDGWQDLKKNGKLTSVYKRAENGNVALTGEIMLDEDGSFLLALGFGRNPSEAALQSIASINVGFEKILEFYAGKWQEFWQKQKPVFYAEKHELFSISAMVILIHRSKYIPGAVLASLAVPWGFSKGDGDLGGYHLIWPRDMVQSAGGLIAANIKSEVMNMLIYFESTQESDGHWPQNMWLDGFPYWNGIQMDETALPVLLLDLARRETAILESDINRFWPMVKRALAYIVKNGPVTQQDRWEENGGYTPYTIAAEISALIIGAELAKLAGESDYAPYLRETADSWYSCIDRWLYVKGGELADKAGVEGFYVRVTPPDFEEGDDVICIKNRPPASCYPHISSVVCTDALALVRFGLRKADDKRIINTVKVIDAMLKVETPSGPCWHRYNGDGYGEHQDGSPFDGTGRGRLWPLLSGERGHYCVALGDFEEAKRLLKTMESFADGIGLFPEQVWDSNDIPERGLFFGRPSGSAMPLVWAHAEYLKLIRSITEERVFDMPPQTVLRYLKNGVTSNIMQWRFNHKLHKIPAGKKMRIETLSHALVHWTSDGWRTVNDTEVKDSGLGVFYADLPTENLKENDEIVFTFYWTDAKKWENKNFYVQIKD</sequence>
<name>A0A520XAW8_9DELT</name>
<dbReference type="GO" id="GO:0005975">
    <property type="term" value="P:carbohydrate metabolic process"/>
    <property type="evidence" value="ECO:0007669"/>
    <property type="project" value="InterPro"/>
</dbReference>
<dbReference type="GO" id="GO:0016757">
    <property type="term" value="F:glycosyltransferase activity"/>
    <property type="evidence" value="ECO:0007669"/>
    <property type="project" value="UniProtKB-ARBA"/>
</dbReference>
<comment type="caution">
    <text evidence="3">The sequence shown here is derived from an EMBL/GenBank/DDBJ whole genome shotgun (WGS) entry which is preliminary data.</text>
</comment>
<dbReference type="PANTHER" id="PTHR31616:SF0">
    <property type="entry name" value="GLUCAN 1,4-ALPHA-GLUCOSIDASE"/>
    <property type="match status" value="1"/>
</dbReference>
<organism evidence="3 4">
    <name type="scientific">Candidatus Acidulodesulfobacterium acidiphilum</name>
    <dbReference type="NCBI Taxonomy" id="2597224"/>
    <lineage>
        <taxon>Bacteria</taxon>
        <taxon>Deltaproteobacteria</taxon>
        <taxon>Candidatus Acidulodesulfobacterales</taxon>
        <taxon>Candidatus Acidulodesulfobacterium</taxon>
    </lineage>
</organism>
<reference evidence="3 4" key="1">
    <citation type="submission" date="2019-01" db="EMBL/GenBank/DDBJ databases">
        <title>Insights into ecological role of a new deltaproteobacterial order Candidatus Sinidesulfobacterales (Sva0485) by metagenomics and metatranscriptomics.</title>
        <authorList>
            <person name="Tan S."/>
            <person name="Liu J."/>
            <person name="Fang Y."/>
            <person name="Hedlund B."/>
            <person name="Lian Z.-H."/>
            <person name="Huang L.-Y."/>
            <person name="Li J.-T."/>
            <person name="Huang L.-N."/>
            <person name="Li W.-J."/>
            <person name="Jiang H.-C."/>
            <person name="Dong H.-L."/>
            <person name="Shu W.-S."/>
        </authorList>
    </citation>
    <scope>NUCLEOTIDE SEQUENCE [LARGE SCALE GENOMIC DNA]</scope>
    <source>
        <strain evidence="3">AP4</strain>
    </source>
</reference>
<dbReference type="EMBL" id="SHMQ01000020">
    <property type="protein sequence ID" value="RZV38344.1"/>
    <property type="molecule type" value="Genomic_DNA"/>
</dbReference>
<evidence type="ECO:0000313" key="4">
    <source>
        <dbReference type="Proteomes" id="UP000322454"/>
    </source>
</evidence>
<dbReference type="GO" id="GO:0004553">
    <property type="term" value="F:hydrolase activity, hydrolyzing O-glycosyl compounds"/>
    <property type="evidence" value="ECO:0007669"/>
    <property type="project" value="TreeGrafter"/>
</dbReference>
<dbReference type="InterPro" id="IPR011613">
    <property type="entry name" value="GH15-like"/>
</dbReference>
<dbReference type="Proteomes" id="UP000322454">
    <property type="component" value="Unassembled WGS sequence"/>
</dbReference>
<dbReference type="SUPFAM" id="SSF74650">
    <property type="entry name" value="Galactose mutarotase-like"/>
    <property type="match status" value="1"/>
</dbReference>
<feature type="domain" description="GH15-like" evidence="1">
    <location>
        <begin position="294"/>
        <end position="673"/>
    </location>
</feature>
<dbReference type="Pfam" id="PF00723">
    <property type="entry name" value="Glyco_hydro_15"/>
    <property type="match status" value="1"/>
</dbReference>
<dbReference type="PANTHER" id="PTHR31616">
    <property type="entry name" value="TREHALASE"/>
    <property type="match status" value="1"/>
</dbReference>
<evidence type="ECO:0000259" key="1">
    <source>
        <dbReference type="Pfam" id="PF00723"/>
    </source>
</evidence>
<dbReference type="InterPro" id="IPR011013">
    <property type="entry name" value="Gal_mutarotase_sf_dom"/>
</dbReference>
<dbReference type="SUPFAM" id="SSF48208">
    <property type="entry name" value="Six-hairpin glycosidases"/>
    <property type="match status" value="1"/>
</dbReference>
<evidence type="ECO:0000313" key="3">
    <source>
        <dbReference type="EMBL" id="RZV38344.1"/>
    </source>
</evidence>
<dbReference type="Gene3D" id="1.50.10.10">
    <property type="match status" value="1"/>
</dbReference>